<dbReference type="RefSeq" id="WP_139228802.1">
    <property type="nucleotide sequence ID" value="NZ_FOND01000004.1"/>
</dbReference>
<dbReference type="EMBL" id="FOND01000004">
    <property type="protein sequence ID" value="SFE60513.1"/>
    <property type="molecule type" value="Genomic_DNA"/>
</dbReference>
<protein>
    <submittedName>
        <fullName evidence="1">DNA-binding transcriptional activator of the SARP family</fullName>
    </submittedName>
</protein>
<dbReference type="InterPro" id="IPR036388">
    <property type="entry name" value="WH-like_DNA-bd_sf"/>
</dbReference>
<evidence type="ECO:0000313" key="2">
    <source>
        <dbReference type="Proteomes" id="UP000198589"/>
    </source>
</evidence>
<proteinExistence type="predicted"/>
<evidence type="ECO:0000313" key="1">
    <source>
        <dbReference type="EMBL" id="SFE60513.1"/>
    </source>
</evidence>
<reference evidence="2" key="1">
    <citation type="submission" date="2016-10" db="EMBL/GenBank/DDBJ databases">
        <authorList>
            <person name="Varghese N."/>
            <person name="Submissions S."/>
        </authorList>
    </citation>
    <scope>NUCLEOTIDE SEQUENCE [LARGE SCALE GENOMIC DNA]</scope>
    <source>
        <strain evidence="2">DSM 46838</strain>
    </source>
</reference>
<organism evidence="1 2">
    <name type="scientific">Blastococcus tunisiensis</name>
    <dbReference type="NCBI Taxonomy" id="1798228"/>
    <lineage>
        <taxon>Bacteria</taxon>
        <taxon>Bacillati</taxon>
        <taxon>Actinomycetota</taxon>
        <taxon>Actinomycetes</taxon>
        <taxon>Geodermatophilales</taxon>
        <taxon>Geodermatophilaceae</taxon>
        <taxon>Blastococcus</taxon>
    </lineage>
</organism>
<accession>A0A1I2BYH8</accession>
<dbReference type="Proteomes" id="UP000198589">
    <property type="component" value="Unassembled WGS sequence"/>
</dbReference>
<name>A0A1I2BYH8_9ACTN</name>
<sequence length="212" mass="22411">MDLRTDPSIPLVRVLGGLSLHHGGQRTALPAGSHRLLAHLALHPAGVDRRSVAAALWPTADDDRATGNLRTAVWCLQQVGCALVQVEPTVLRLRADVETDLAGVEAWAERVLAGAATPEDLAVDAGAIAALELLPGWSEDWVLLARERLHLHRSRALAALGVPAAADRCRAGVADQAAVSVRVPPAPVGPADRRAAAARMARALVWRRVSAR</sequence>
<gene>
    <name evidence="1" type="ORF">SAMN05216574_104289</name>
</gene>
<dbReference type="GO" id="GO:0003677">
    <property type="term" value="F:DNA binding"/>
    <property type="evidence" value="ECO:0007669"/>
    <property type="project" value="UniProtKB-KW"/>
</dbReference>
<dbReference type="Gene3D" id="1.10.10.10">
    <property type="entry name" value="Winged helix-like DNA-binding domain superfamily/Winged helix DNA-binding domain"/>
    <property type="match status" value="1"/>
</dbReference>
<dbReference type="AlphaFoldDB" id="A0A1I2BYH8"/>
<dbReference type="OrthoDB" id="5509004at2"/>
<keyword evidence="2" id="KW-1185">Reference proteome</keyword>
<keyword evidence="1" id="KW-0238">DNA-binding</keyword>